<keyword evidence="2" id="KW-0808">Transferase</keyword>
<dbReference type="AlphaFoldDB" id="A0A4Q2T894"/>
<dbReference type="NCBIfam" id="TIGR03071">
    <property type="entry name" value="couple_hipA"/>
    <property type="match status" value="1"/>
</dbReference>
<feature type="domain" description="HipA-like C-terminal" evidence="4">
    <location>
        <begin position="156"/>
        <end position="391"/>
    </location>
</feature>
<proteinExistence type="inferred from homology"/>
<evidence type="ECO:0000259" key="4">
    <source>
        <dbReference type="Pfam" id="PF07804"/>
    </source>
</evidence>
<dbReference type="EMBL" id="SDWV01000004">
    <property type="protein sequence ID" value="RYC13294.1"/>
    <property type="molecule type" value="Genomic_DNA"/>
</dbReference>
<evidence type="ECO:0000313" key="7">
    <source>
        <dbReference type="Proteomes" id="UP000291101"/>
    </source>
</evidence>
<comment type="similarity">
    <text evidence="1">Belongs to the HipA Ser/Thr kinase family.</text>
</comment>
<dbReference type="Pfam" id="PF07804">
    <property type="entry name" value="HipA_C"/>
    <property type="match status" value="1"/>
</dbReference>
<evidence type="ECO:0000313" key="6">
    <source>
        <dbReference type="EMBL" id="RYC13294.1"/>
    </source>
</evidence>
<dbReference type="InterPro" id="IPR012893">
    <property type="entry name" value="HipA-like_C"/>
</dbReference>
<dbReference type="RefSeq" id="WP_129425434.1">
    <property type="nucleotide sequence ID" value="NZ_SDWV01000004.1"/>
</dbReference>
<evidence type="ECO:0000256" key="1">
    <source>
        <dbReference type="ARBA" id="ARBA00010164"/>
    </source>
</evidence>
<dbReference type="Pfam" id="PF13657">
    <property type="entry name" value="Couple_hipA"/>
    <property type="match status" value="1"/>
</dbReference>
<dbReference type="Gene3D" id="1.10.1070.20">
    <property type="match status" value="1"/>
</dbReference>
<dbReference type="PANTHER" id="PTHR37419">
    <property type="entry name" value="SERINE/THREONINE-PROTEIN KINASE TOXIN HIPA"/>
    <property type="match status" value="1"/>
</dbReference>
<accession>A0A4Q2T894</accession>
<dbReference type="InterPro" id="IPR017508">
    <property type="entry name" value="HipA_N1"/>
</dbReference>
<dbReference type="OrthoDB" id="3182374at2"/>
<sequence length="431" mass="46630">MASRSPELEVWLHGRHLATLRERAAFRYHLGFTEEALDEYGEGARILSLAIPVSRSPVEDHRTDPTTRPVSAFLEGLLPEGNLRAQIATVARVAATDKMALLRQVGAECAGAVQFLPAGQAPTAGHVRPLDQTEVDAIVEDLPIYHLPHGAAVQASLAGIQDKVLLTALSDGGWGWPEDGAASTHLIKPQPASGNVLDRLIEAEDWAMRVAAAAGLDAARTRLTTFGERPAIVVTRYDRTAEGHRRHQEDFCQALGLDPQAKYESPAERETYGAARLRRLTSLAAVRSTDPDAFRRQLLSFVTFNAVIGNGDAHSKNYSLLLGTQGEVTLAPLYDAAPVMFLAARFQNTGQLINGRTRIPAVSVADLAAEGASWGMSASRAASTVRSVIDSTWDAVHATPLPAGIERVLPQLENLWATRSWRVNEQATRRA</sequence>
<evidence type="ECO:0000259" key="5">
    <source>
        <dbReference type="Pfam" id="PF13657"/>
    </source>
</evidence>
<keyword evidence="3" id="KW-0418">Kinase</keyword>
<protein>
    <submittedName>
        <fullName evidence="6">Type II toxin-antitoxin system HipA family toxin</fullName>
    </submittedName>
</protein>
<dbReference type="GO" id="GO:0004674">
    <property type="term" value="F:protein serine/threonine kinase activity"/>
    <property type="evidence" value="ECO:0007669"/>
    <property type="project" value="TreeGrafter"/>
</dbReference>
<name>A0A4Q2T894_9ACTN</name>
<reference evidence="6 7" key="1">
    <citation type="submission" date="2019-01" db="EMBL/GenBank/DDBJ databases">
        <title>Novel species of Nocardioides.</title>
        <authorList>
            <person name="Liu Q."/>
            <person name="X Y.-H."/>
        </authorList>
    </citation>
    <scope>NUCLEOTIDE SEQUENCE [LARGE SCALE GENOMIC DNA]</scope>
    <source>
        <strain evidence="6 7">HLT2-9</strain>
    </source>
</reference>
<evidence type="ECO:0000256" key="3">
    <source>
        <dbReference type="ARBA" id="ARBA00022777"/>
    </source>
</evidence>
<dbReference type="InterPro" id="IPR052028">
    <property type="entry name" value="HipA_Ser/Thr_kinase"/>
</dbReference>
<dbReference type="Proteomes" id="UP000291101">
    <property type="component" value="Unassembled WGS sequence"/>
</dbReference>
<evidence type="ECO:0000256" key="2">
    <source>
        <dbReference type="ARBA" id="ARBA00022679"/>
    </source>
</evidence>
<keyword evidence="7" id="KW-1185">Reference proteome</keyword>
<dbReference type="GO" id="GO:0005829">
    <property type="term" value="C:cytosol"/>
    <property type="evidence" value="ECO:0007669"/>
    <property type="project" value="TreeGrafter"/>
</dbReference>
<feature type="domain" description="HipA N-terminal subdomain 1" evidence="5">
    <location>
        <begin position="8"/>
        <end position="115"/>
    </location>
</feature>
<gene>
    <name evidence="6" type="ORF">EUA94_05310</name>
</gene>
<comment type="caution">
    <text evidence="6">The sequence shown here is derived from an EMBL/GenBank/DDBJ whole genome shotgun (WGS) entry which is preliminary data.</text>
</comment>
<organism evidence="6 7">
    <name type="scientific">Nocardioides zhouii</name>
    <dbReference type="NCBI Taxonomy" id="1168729"/>
    <lineage>
        <taxon>Bacteria</taxon>
        <taxon>Bacillati</taxon>
        <taxon>Actinomycetota</taxon>
        <taxon>Actinomycetes</taxon>
        <taxon>Propionibacteriales</taxon>
        <taxon>Nocardioidaceae</taxon>
        <taxon>Nocardioides</taxon>
    </lineage>
</organism>
<dbReference type="PANTHER" id="PTHR37419:SF1">
    <property type="entry name" value="SERINE_THREONINE-PROTEIN KINASE TOXIN HIPA"/>
    <property type="match status" value="1"/>
</dbReference>